<sequence length="453" mass="50871">MLMTKFPGVNKDTILWVPEYKILNAFPGSNFSLVAENAERLAPGSVEFITKPHSARAFVTKYGAGVSQSNINFWTVGTSATTTSKWNPLEVWSLTFSWKPRVENFHTSANHFVAAGARMKGNTMIDSLTPEFVRLQRGIKAFGPRRKRAQVVFGEVTMALANIPAASGGIFHQHMSNCSCRSFLFNKASVTSWQDVASAAAPRSEEYSRALERTENGIKLRIYSLYHLEGSDPHQTIPFGILHGVPLGFVRSLWHQSLDDPTMKSDFEELALCAASSNRAGMNSFLVSQEILLWSKSFVGSDFRALIEVWPATLVSFYSSMGRTGPVCRFPLLWCVAADLARMIYSRQIEDINQWEALFKHRYKHMLQIWTDVWGLESIKKKTKLHILIYMPEMVRRFSPPQEVFSEISESLSRHLQGYLRHSNHQANSFDAAGHASIGVAQILSCQPGLVES</sequence>
<dbReference type="AlphaFoldDB" id="A0A6A7CA98"/>
<reference evidence="1" key="1">
    <citation type="journal article" date="2020" name="Stud. Mycol.">
        <title>101 Dothideomycetes genomes: a test case for predicting lifestyles and emergence of pathogens.</title>
        <authorList>
            <person name="Haridas S."/>
            <person name="Albert R."/>
            <person name="Binder M."/>
            <person name="Bloem J."/>
            <person name="Labutti K."/>
            <person name="Salamov A."/>
            <person name="Andreopoulos B."/>
            <person name="Baker S."/>
            <person name="Barry K."/>
            <person name="Bills G."/>
            <person name="Bluhm B."/>
            <person name="Cannon C."/>
            <person name="Castanera R."/>
            <person name="Culley D."/>
            <person name="Daum C."/>
            <person name="Ezra D."/>
            <person name="Gonzalez J."/>
            <person name="Henrissat B."/>
            <person name="Kuo A."/>
            <person name="Liang C."/>
            <person name="Lipzen A."/>
            <person name="Lutzoni F."/>
            <person name="Magnuson J."/>
            <person name="Mondo S."/>
            <person name="Nolan M."/>
            <person name="Ohm R."/>
            <person name="Pangilinan J."/>
            <person name="Park H.-J."/>
            <person name="Ramirez L."/>
            <person name="Alfaro M."/>
            <person name="Sun H."/>
            <person name="Tritt A."/>
            <person name="Yoshinaga Y."/>
            <person name="Zwiers L.-H."/>
            <person name="Turgeon B."/>
            <person name="Goodwin S."/>
            <person name="Spatafora J."/>
            <person name="Crous P."/>
            <person name="Grigoriev I."/>
        </authorList>
    </citation>
    <scope>NUCLEOTIDE SEQUENCE</scope>
    <source>
        <strain evidence="1">CBS 480.64</strain>
    </source>
</reference>
<evidence type="ECO:0000313" key="1">
    <source>
        <dbReference type="EMBL" id="KAF2864360.1"/>
    </source>
</evidence>
<organism evidence="1 2">
    <name type="scientific">Piedraia hortae CBS 480.64</name>
    <dbReference type="NCBI Taxonomy" id="1314780"/>
    <lineage>
        <taxon>Eukaryota</taxon>
        <taxon>Fungi</taxon>
        <taxon>Dikarya</taxon>
        <taxon>Ascomycota</taxon>
        <taxon>Pezizomycotina</taxon>
        <taxon>Dothideomycetes</taxon>
        <taxon>Dothideomycetidae</taxon>
        <taxon>Capnodiales</taxon>
        <taxon>Piedraiaceae</taxon>
        <taxon>Piedraia</taxon>
    </lineage>
</organism>
<accession>A0A6A7CA98</accession>
<dbReference type="Proteomes" id="UP000799421">
    <property type="component" value="Unassembled WGS sequence"/>
</dbReference>
<protein>
    <submittedName>
        <fullName evidence="1">Uncharacterized protein</fullName>
    </submittedName>
</protein>
<gene>
    <name evidence="1" type="ORF">K470DRAFT_2345</name>
</gene>
<dbReference type="EMBL" id="MU005957">
    <property type="protein sequence ID" value="KAF2864360.1"/>
    <property type="molecule type" value="Genomic_DNA"/>
</dbReference>
<proteinExistence type="predicted"/>
<evidence type="ECO:0000313" key="2">
    <source>
        <dbReference type="Proteomes" id="UP000799421"/>
    </source>
</evidence>
<dbReference type="OrthoDB" id="2506088at2759"/>
<keyword evidence="2" id="KW-1185">Reference proteome</keyword>
<name>A0A6A7CA98_9PEZI</name>